<feature type="transmembrane region" description="Helical" evidence="2">
    <location>
        <begin position="375"/>
        <end position="394"/>
    </location>
</feature>
<dbReference type="Proteomes" id="UP000094444">
    <property type="component" value="Unassembled WGS sequence"/>
</dbReference>
<dbReference type="PANTHER" id="PTHR35043">
    <property type="entry name" value="TRANSCRIPTION FACTOR DOMAIN-CONTAINING PROTEIN"/>
    <property type="match status" value="1"/>
</dbReference>
<keyword evidence="2" id="KW-0472">Membrane</keyword>
<keyword evidence="2" id="KW-0812">Transmembrane</keyword>
<evidence type="ECO:0000256" key="2">
    <source>
        <dbReference type="SAM" id="Phobius"/>
    </source>
</evidence>
<evidence type="ECO:0000313" key="4">
    <source>
        <dbReference type="Proteomes" id="UP000094444"/>
    </source>
</evidence>
<feature type="compositionally biased region" description="Low complexity" evidence="1">
    <location>
        <begin position="9"/>
        <end position="20"/>
    </location>
</feature>
<dbReference type="EMBL" id="MAVT02000823">
    <property type="protein sequence ID" value="POS73307.1"/>
    <property type="molecule type" value="Genomic_DNA"/>
</dbReference>
<gene>
    <name evidence="3" type="ORF">DHEL01_v208303</name>
</gene>
<feature type="transmembrane region" description="Helical" evidence="2">
    <location>
        <begin position="249"/>
        <end position="268"/>
    </location>
</feature>
<feature type="compositionally biased region" description="Basic and acidic residues" evidence="1">
    <location>
        <begin position="137"/>
        <end position="148"/>
    </location>
</feature>
<dbReference type="OrthoDB" id="3061561at2759"/>
<accession>A0A2P5HST6</accession>
<name>A0A2P5HST6_DIAHE</name>
<feature type="compositionally biased region" description="Basic and acidic residues" evidence="1">
    <location>
        <begin position="155"/>
        <end position="170"/>
    </location>
</feature>
<feature type="transmembrane region" description="Helical" evidence="2">
    <location>
        <begin position="280"/>
        <end position="299"/>
    </location>
</feature>
<organism evidence="3 4">
    <name type="scientific">Diaporthe helianthi</name>
    <dbReference type="NCBI Taxonomy" id="158607"/>
    <lineage>
        <taxon>Eukaryota</taxon>
        <taxon>Fungi</taxon>
        <taxon>Dikarya</taxon>
        <taxon>Ascomycota</taxon>
        <taxon>Pezizomycotina</taxon>
        <taxon>Sordariomycetes</taxon>
        <taxon>Sordariomycetidae</taxon>
        <taxon>Diaporthales</taxon>
        <taxon>Diaporthaceae</taxon>
        <taxon>Diaporthe</taxon>
    </lineage>
</organism>
<dbReference type="InParanoid" id="A0A2P5HST6"/>
<dbReference type="AlphaFoldDB" id="A0A2P5HST6"/>
<keyword evidence="2" id="KW-1133">Transmembrane helix</keyword>
<comment type="caution">
    <text evidence="3">The sequence shown here is derived from an EMBL/GenBank/DDBJ whole genome shotgun (WGS) entry which is preliminary data.</text>
</comment>
<feature type="transmembrane region" description="Helical" evidence="2">
    <location>
        <begin position="406"/>
        <end position="429"/>
    </location>
</feature>
<proteinExistence type="predicted"/>
<evidence type="ECO:0000256" key="1">
    <source>
        <dbReference type="SAM" id="MobiDB-lite"/>
    </source>
</evidence>
<sequence>MKSTQAENSARTAAASTTAAHVPAENTTAQAVVGWDNGPSRRGTLRLLWSCVATMFTCTWTVLHMNVPDYQDTVAQRMARKVKWLVINILFPEFIFSKAVCDLRLALDELRSFELASLSPFSAIKQPSFATDQPTDCDSKHRNSDGDCKNAAPRSEADEHGSSEESLIKDNTGHSELQNPYWTVVHSYYAQMGGILCLHKQAGCQTLNGCFPFASPAMIWAFDWADDRHPLKEFALREADIQDRSKADWLAKGISILQITWLIINVTVRGFTGLPVTQLEISAFAFSVMAIGIYMANWWKPKDVLRPSVQSATFNSYQMRDTSTTPFVQSFSEGLYWLRSTRRVNPVPKTFWDWNFATASRVENDLVWMDGEPPYFFIMVGLSSLAFGGMHCIAWNFDFPSQAEVLCWRIASLVSAILPITVLFLSYGLDYISVKYGKVQWNKKSVTERCEDTARILANTSSMAYMGARMTVIVLLFTCMRAVPSGVYTITPWTRFLPKIS</sequence>
<reference evidence="3" key="1">
    <citation type="submission" date="2017-09" db="EMBL/GenBank/DDBJ databases">
        <title>Polyketide synthases of a Diaporthe helianthi virulent isolate.</title>
        <authorList>
            <person name="Baroncelli R."/>
        </authorList>
    </citation>
    <scope>NUCLEOTIDE SEQUENCE [LARGE SCALE GENOMIC DNA]</scope>
    <source>
        <strain evidence="3">7/96</strain>
    </source>
</reference>
<dbReference type="PANTHER" id="PTHR35043:SF8">
    <property type="entry name" value="DUF4220 DOMAIN-CONTAINING PROTEIN"/>
    <property type="match status" value="1"/>
</dbReference>
<keyword evidence="4" id="KW-1185">Reference proteome</keyword>
<feature type="region of interest" description="Disordered" evidence="1">
    <location>
        <begin position="129"/>
        <end position="170"/>
    </location>
</feature>
<evidence type="ECO:0000313" key="3">
    <source>
        <dbReference type="EMBL" id="POS73307.1"/>
    </source>
</evidence>
<feature type="region of interest" description="Disordered" evidence="1">
    <location>
        <begin position="1"/>
        <end position="21"/>
    </location>
</feature>
<protein>
    <submittedName>
        <fullName evidence="3">Uncharacterized protein</fullName>
    </submittedName>
</protein>
<dbReference type="STRING" id="158607.A0A2P5HST6"/>
<feature type="transmembrane region" description="Helical" evidence="2">
    <location>
        <begin position="470"/>
        <end position="491"/>
    </location>
</feature>